<comment type="subcellular location">
    <subcellularLocation>
        <location evidence="1">Cell membrane</location>
        <topology evidence="1">Multi-pass membrane protein</topology>
    </subcellularLocation>
</comment>
<evidence type="ECO:0000313" key="8">
    <source>
        <dbReference type="EMBL" id="MFN0255850.1"/>
    </source>
</evidence>
<keyword evidence="4 7" id="KW-0812">Transmembrane</keyword>
<proteinExistence type="inferred from homology"/>
<evidence type="ECO:0000256" key="1">
    <source>
        <dbReference type="ARBA" id="ARBA00004651"/>
    </source>
</evidence>
<evidence type="ECO:0000256" key="4">
    <source>
        <dbReference type="ARBA" id="ARBA00022692"/>
    </source>
</evidence>
<name>A0ABW9J6L1_9SPHI</name>
<dbReference type="Pfam" id="PF13440">
    <property type="entry name" value="Polysacc_synt_3"/>
    <property type="match status" value="1"/>
</dbReference>
<dbReference type="PANTHER" id="PTHR30250">
    <property type="entry name" value="PST FAMILY PREDICTED COLANIC ACID TRANSPORTER"/>
    <property type="match status" value="1"/>
</dbReference>
<dbReference type="Proteomes" id="UP001517247">
    <property type="component" value="Unassembled WGS sequence"/>
</dbReference>
<feature type="transmembrane region" description="Helical" evidence="7">
    <location>
        <begin position="112"/>
        <end position="131"/>
    </location>
</feature>
<evidence type="ECO:0000256" key="5">
    <source>
        <dbReference type="ARBA" id="ARBA00022989"/>
    </source>
</evidence>
<feature type="transmembrane region" description="Helical" evidence="7">
    <location>
        <begin position="377"/>
        <end position="397"/>
    </location>
</feature>
<evidence type="ECO:0000256" key="6">
    <source>
        <dbReference type="ARBA" id="ARBA00023136"/>
    </source>
</evidence>
<feature type="transmembrane region" description="Helical" evidence="7">
    <location>
        <begin position="143"/>
        <end position="161"/>
    </location>
</feature>
<evidence type="ECO:0000256" key="3">
    <source>
        <dbReference type="ARBA" id="ARBA00022475"/>
    </source>
</evidence>
<dbReference type="EMBL" id="SSHJ02000006">
    <property type="protein sequence ID" value="MFN0255850.1"/>
    <property type="molecule type" value="Genomic_DNA"/>
</dbReference>
<keyword evidence="6 7" id="KW-0472">Membrane</keyword>
<feature type="transmembrane region" description="Helical" evidence="7">
    <location>
        <begin position="439"/>
        <end position="458"/>
    </location>
</feature>
<keyword evidence="5 7" id="KW-1133">Transmembrane helix</keyword>
<dbReference type="InterPro" id="IPR050833">
    <property type="entry name" value="Poly_Biosynth_Transport"/>
</dbReference>
<gene>
    <name evidence="8" type="ORF">E6A44_009730</name>
</gene>
<feature type="transmembrane region" description="Helical" evidence="7">
    <location>
        <begin position="39"/>
        <end position="56"/>
    </location>
</feature>
<feature type="transmembrane region" description="Helical" evidence="7">
    <location>
        <begin position="167"/>
        <end position="188"/>
    </location>
</feature>
<keyword evidence="3" id="KW-1003">Cell membrane</keyword>
<protein>
    <submittedName>
        <fullName evidence="8">Lipopolysaccharide biosynthesis protein</fullName>
    </submittedName>
</protein>
<accession>A0ABW9J6L1</accession>
<evidence type="ECO:0000256" key="2">
    <source>
        <dbReference type="ARBA" id="ARBA00007430"/>
    </source>
</evidence>
<feature type="transmembrane region" description="Helical" evidence="7">
    <location>
        <begin position="320"/>
        <end position="339"/>
    </location>
</feature>
<organism evidence="8 9">
    <name type="scientific">Pedobacter ureilyticus</name>
    <dbReference type="NCBI Taxonomy" id="1393051"/>
    <lineage>
        <taxon>Bacteria</taxon>
        <taxon>Pseudomonadati</taxon>
        <taxon>Bacteroidota</taxon>
        <taxon>Sphingobacteriia</taxon>
        <taxon>Sphingobacteriales</taxon>
        <taxon>Sphingobacteriaceae</taxon>
        <taxon>Pedobacter</taxon>
    </lineage>
</organism>
<sequence length="483" mass="55230">MSNKTVNSVSWYTLDVLINRGSYFLITMYIAKMIGPEEFGLASILSIIYYLGLALSDSGMSNSLMRTKICDDVDYSTVLITNLVFGFFVYGILSIGAPLISSFFSNVKLASLVPIYSLGILLASFKSVYIAFMMRHFEYRKMFFINLPGNLISIILSFVLSNNGFGIWSIVCLFLSNQLISFILLFLYSGWRTKISISWVKFKYHFNFGYKLSISAFINTVFENIYQLIIGRYYSIRMTGIYDRAYTLGNYPISILSTVISKVTLPEFANHIDDPLALRNKFRVSIMAVSLISSLVTFSILTIVPYLIRNFMGIEWSDSIPIFKILCLGLFFYPIHAMNLNILNVYGRSDIFLSLEIIKKFVQIGTIIAFYSFGMSGLAYSFVVLSFVSFFANTYYTQKYIGYTIYRQGLDIVLNLLVGIGAYLISSPIFLFLGLSFPILLLQLFTFLLLFILGSYNVNKIIYVFIWKLIKNNLHSFLRFKKK</sequence>
<evidence type="ECO:0000256" key="7">
    <source>
        <dbReference type="SAM" id="Phobius"/>
    </source>
</evidence>
<feature type="transmembrane region" description="Helical" evidence="7">
    <location>
        <begin position="286"/>
        <end position="308"/>
    </location>
</feature>
<dbReference type="CDD" id="cd13127">
    <property type="entry name" value="MATE_tuaB_like"/>
    <property type="match status" value="1"/>
</dbReference>
<reference evidence="8 9" key="1">
    <citation type="submission" date="2024-12" db="EMBL/GenBank/DDBJ databases">
        <authorList>
            <person name="Hu S."/>
        </authorList>
    </citation>
    <scope>NUCLEOTIDE SEQUENCE [LARGE SCALE GENOMIC DNA]</scope>
    <source>
        <strain evidence="8 9">THG-T11</strain>
    </source>
</reference>
<keyword evidence="9" id="KW-1185">Reference proteome</keyword>
<evidence type="ECO:0000313" key="9">
    <source>
        <dbReference type="Proteomes" id="UP001517247"/>
    </source>
</evidence>
<comment type="caution">
    <text evidence="8">The sequence shown here is derived from an EMBL/GenBank/DDBJ whole genome shotgun (WGS) entry which is preliminary data.</text>
</comment>
<dbReference type="PANTHER" id="PTHR30250:SF10">
    <property type="entry name" value="LIPOPOLYSACCHARIDE BIOSYNTHESIS PROTEIN WZXC"/>
    <property type="match status" value="1"/>
</dbReference>
<feature type="transmembrane region" description="Helical" evidence="7">
    <location>
        <begin position="77"/>
        <end position="100"/>
    </location>
</feature>
<feature type="transmembrane region" description="Helical" evidence="7">
    <location>
        <begin position="409"/>
        <end position="433"/>
    </location>
</feature>
<comment type="similarity">
    <text evidence="2">Belongs to the polysaccharide synthase family.</text>
</comment>
<dbReference type="RefSeq" id="WP_138722967.1">
    <property type="nucleotide sequence ID" value="NZ_SSHJ02000006.1"/>
</dbReference>